<reference evidence="4" key="1">
    <citation type="journal article" date="2019" name="Int. J. Syst. Evol. Microbiol.">
        <title>The Global Catalogue of Microorganisms (GCM) 10K type strain sequencing project: providing services to taxonomists for standard genome sequencing and annotation.</title>
        <authorList>
            <consortium name="The Broad Institute Genomics Platform"/>
            <consortium name="The Broad Institute Genome Sequencing Center for Infectious Disease"/>
            <person name="Wu L."/>
            <person name="Ma J."/>
        </authorList>
    </citation>
    <scope>NUCLEOTIDE SEQUENCE [LARGE SCALE GENOMIC DNA]</scope>
    <source>
        <strain evidence="4">KCTC 52277</strain>
    </source>
</reference>
<feature type="chain" id="PRO_5046398311" evidence="1">
    <location>
        <begin position="24"/>
        <end position="102"/>
    </location>
</feature>
<gene>
    <name evidence="3" type="ORF">ACFOE0_06970</name>
</gene>
<feature type="domain" description="Helix-hairpin-helix DNA-binding motif class 1" evidence="2">
    <location>
        <begin position="80"/>
        <end position="99"/>
    </location>
</feature>
<dbReference type="InterPro" id="IPR010994">
    <property type="entry name" value="RuvA_2-like"/>
</dbReference>
<sequence length="102" mass="10975">MKLTKTLCLLTALLLPVTAAVQAKEPSELKNKPVSQGYAMRIQLNTASVTQLQALKGVGEAKARAIIEYREAHGGFKSVDELTKVKGIGDKILKDNKGLISL</sequence>
<organism evidence="3 4">
    <name type="scientific">Shewanella submarina</name>
    <dbReference type="NCBI Taxonomy" id="2016376"/>
    <lineage>
        <taxon>Bacteria</taxon>
        <taxon>Pseudomonadati</taxon>
        <taxon>Pseudomonadota</taxon>
        <taxon>Gammaproteobacteria</taxon>
        <taxon>Alteromonadales</taxon>
        <taxon>Shewanellaceae</taxon>
        <taxon>Shewanella</taxon>
    </lineage>
</organism>
<dbReference type="RefSeq" id="WP_248934873.1">
    <property type="nucleotide sequence ID" value="NZ_JAKILF010000002.1"/>
</dbReference>
<feature type="signal peptide" evidence="1">
    <location>
        <begin position="1"/>
        <end position="23"/>
    </location>
</feature>
<dbReference type="PANTHER" id="PTHR21180">
    <property type="entry name" value="ENDONUCLEASE/EXONUCLEASE/PHOSPHATASE FAMILY DOMAIN-CONTAINING PROTEIN 1"/>
    <property type="match status" value="1"/>
</dbReference>
<dbReference type="GO" id="GO:0003677">
    <property type="term" value="F:DNA binding"/>
    <property type="evidence" value="ECO:0007669"/>
    <property type="project" value="UniProtKB-KW"/>
</dbReference>
<accession>A0ABV7GC19</accession>
<evidence type="ECO:0000313" key="4">
    <source>
        <dbReference type="Proteomes" id="UP001595621"/>
    </source>
</evidence>
<dbReference type="InterPro" id="IPR051675">
    <property type="entry name" value="Endo/Exo/Phosphatase_dom_1"/>
</dbReference>
<dbReference type="Pfam" id="PF12836">
    <property type="entry name" value="HHH_3"/>
    <property type="match status" value="1"/>
</dbReference>
<evidence type="ECO:0000259" key="2">
    <source>
        <dbReference type="SMART" id="SM00278"/>
    </source>
</evidence>
<keyword evidence="1" id="KW-0732">Signal</keyword>
<dbReference type="EMBL" id="JBHRTD010000006">
    <property type="protein sequence ID" value="MFC3137933.1"/>
    <property type="molecule type" value="Genomic_DNA"/>
</dbReference>
<keyword evidence="4" id="KW-1185">Reference proteome</keyword>
<keyword evidence="3" id="KW-0238">DNA-binding</keyword>
<evidence type="ECO:0000256" key="1">
    <source>
        <dbReference type="SAM" id="SignalP"/>
    </source>
</evidence>
<protein>
    <submittedName>
        <fullName evidence="3">ComEA family DNA-binding protein</fullName>
    </submittedName>
</protein>
<name>A0ABV7GC19_9GAMM</name>
<dbReference type="PANTHER" id="PTHR21180:SF32">
    <property type="entry name" value="ENDONUCLEASE_EXONUCLEASE_PHOSPHATASE FAMILY DOMAIN-CONTAINING PROTEIN 1"/>
    <property type="match status" value="1"/>
</dbReference>
<dbReference type="Gene3D" id="1.10.150.280">
    <property type="entry name" value="AF1531-like domain"/>
    <property type="match status" value="1"/>
</dbReference>
<dbReference type="Proteomes" id="UP001595621">
    <property type="component" value="Unassembled WGS sequence"/>
</dbReference>
<comment type="caution">
    <text evidence="3">The sequence shown here is derived from an EMBL/GenBank/DDBJ whole genome shotgun (WGS) entry which is preliminary data.</text>
</comment>
<dbReference type="NCBIfam" id="TIGR00426">
    <property type="entry name" value="competence protein ComEA helix-hairpin-helix repeat region"/>
    <property type="match status" value="1"/>
</dbReference>
<dbReference type="InterPro" id="IPR004509">
    <property type="entry name" value="Competence_ComEA_HhH"/>
</dbReference>
<evidence type="ECO:0000313" key="3">
    <source>
        <dbReference type="EMBL" id="MFC3137933.1"/>
    </source>
</evidence>
<proteinExistence type="predicted"/>
<dbReference type="InterPro" id="IPR003583">
    <property type="entry name" value="Hlx-hairpin-Hlx_DNA-bd_motif"/>
</dbReference>
<dbReference type="SMART" id="SM00278">
    <property type="entry name" value="HhH1"/>
    <property type="match status" value="2"/>
</dbReference>
<dbReference type="SUPFAM" id="SSF47781">
    <property type="entry name" value="RuvA domain 2-like"/>
    <property type="match status" value="1"/>
</dbReference>
<feature type="domain" description="Helix-hairpin-helix DNA-binding motif class 1" evidence="2">
    <location>
        <begin position="50"/>
        <end position="69"/>
    </location>
</feature>